<sequence>MIVDQALAARIERAEGAFIAACSRAIESRHGVAAFQEPVAGGIASYAGPESPFNKVAGTGFDGLPSTTELSSIEERYDTVGAAVSFEISTLADPEIFELLTARGYLLVSFEDVLVCELGDRRPRPAAGIEVRRAEDELETWMAIAVESALRGDTAGVPQHDTFPRSALEIAEQAGVDAGAQAFMALLDGQPAGSGGLHVVGEIAQLTGAGTLPEHRRRGVQTALVQARLAGASAAGCSYAVVTTQPGSTSQANMRRAGFELGYTRAVLTRPVR</sequence>
<keyword evidence="2" id="KW-0808">Transferase</keyword>
<dbReference type="CDD" id="cd04301">
    <property type="entry name" value="NAT_SF"/>
    <property type="match status" value="1"/>
</dbReference>
<dbReference type="AlphaFoldDB" id="A0A5C8NKW2"/>
<proteinExistence type="predicted"/>
<evidence type="ECO:0000259" key="1">
    <source>
        <dbReference type="PROSITE" id="PS51186"/>
    </source>
</evidence>
<dbReference type="EMBL" id="VDUX01000003">
    <property type="protein sequence ID" value="TXL61431.1"/>
    <property type="molecule type" value="Genomic_DNA"/>
</dbReference>
<dbReference type="Gene3D" id="3.40.630.30">
    <property type="match status" value="1"/>
</dbReference>
<comment type="caution">
    <text evidence="2">The sequence shown here is derived from an EMBL/GenBank/DDBJ whole genome shotgun (WGS) entry which is preliminary data.</text>
</comment>
<organism evidence="2 3">
    <name type="scientific">Aeromicrobium terrae</name>
    <dbReference type="NCBI Taxonomy" id="2498846"/>
    <lineage>
        <taxon>Bacteria</taxon>
        <taxon>Bacillati</taxon>
        <taxon>Actinomycetota</taxon>
        <taxon>Actinomycetes</taxon>
        <taxon>Propionibacteriales</taxon>
        <taxon>Nocardioidaceae</taxon>
        <taxon>Aeromicrobium</taxon>
    </lineage>
</organism>
<protein>
    <submittedName>
        <fullName evidence="2">GNAT family N-acetyltransferase</fullName>
    </submittedName>
</protein>
<dbReference type="OrthoDB" id="2350893at2"/>
<dbReference type="SUPFAM" id="SSF55729">
    <property type="entry name" value="Acyl-CoA N-acyltransferases (Nat)"/>
    <property type="match status" value="1"/>
</dbReference>
<feature type="domain" description="N-acetyltransferase" evidence="1">
    <location>
        <begin position="129"/>
        <end position="273"/>
    </location>
</feature>
<name>A0A5C8NKW2_9ACTN</name>
<evidence type="ECO:0000313" key="3">
    <source>
        <dbReference type="Proteomes" id="UP000321571"/>
    </source>
</evidence>
<evidence type="ECO:0000313" key="2">
    <source>
        <dbReference type="EMBL" id="TXL61431.1"/>
    </source>
</evidence>
<dbReference type="GO" id="GO:0016747">
    <property type="term" value="F:acyltransferase activity, transferring groups other than amino-acyl groups"/>
    <property type="evidence" value="ECO:0007669"/>
    <property type="project" value="InterPro"/>
</dbReference>
<keyword evidence="3" id="KW-1185">Reference proteome</keyword>
<accession>A0A5C8NKW2</accession>
<dbReference type="RefSeq" id="WP_147685699.1">
    <property type="nucleotide sequence ID" value="NZ_VDUX01000003.1"/>
</dbReference>
<gene>
    <name evidence="2" type="ORF">FHP06_08365</name>
</gene>
<dbReference type="InterPro" id="IPR000182">
    <property type="entry name" value="GNAT_dom"/>
</dbReference>
<dbReference type="PROSITE" id="PS51186">
    <property type="entry name" value="GNAT"/>
    <property type="match status" value="1"/>
</dbReference>
<reference evidence="2 3" key="1">
    <citation type="submission" date="2019-06" db="EMBL/GenBank/DDBJ databases">
        <title>Aeromicrobium sp. nov., isolated from a maize field.</title>
        <authorList>
            <person name="Lin S.-Y."/>
            <person name="Tsai C.-F."/>
            <person name="Young C.-C."/>
        </authorList>
    </citation>
    <scope>NUCLEOTIDE SEQUENCE [LARGE SCALE GENOMIC DNA]</scope>
    <source>
        <strain evidence="2 3">CC-CFT486</strain>
    </source>
</reference>
<dbReference type="Pfam" id="PF00583">
    <property type="entry name" value="Acetyltransf_1"/>
    <property type="match status" value="1"/>
</dbReference>
<dbReference type="Proteomes" id="UP000321571">
    <property type="component" value="Unassembled WGS sequence"/>
</dbReference>
<dbReference type="InterPro" id="IPR016181">
    <property type="entry name" value="Acyl_CoA_acyltransferase"/>
</dbReference>